<keyword evidence="7" id="KW-1185">Reference proteome</keyword>
<dbReference type="PROSITE" id="PS51450">
    <property type="entry name" value="LRR"/>
    <property type="match status" value="1"/>
</dbReference>
<reference evidence="6 7" key="1">
    <citation type="submission" date="2024-05" db="EMBL/GenBank/DDBJ databases">
        <authorList>
            <person name="Wallberg A."/>
        </authorList>
    </citation>
    <scope>NUCLEOTIDE SEQUENCE [LARGE SCALE GENOMIC DNA]</scope>
</reference>
<protein>
    <recommendedName>
        <fullName evidence="5">LRRCT domain-containing protein</fullName>
    </recommendedName>
</protein>
<sequence>MPSTNFGMKTAEHKSSPMSSSPSMFKPRKSTLPHTVGSNNGFVIWIAEVVGGIIRICCVSVTPYGVTLLNGQAGNSGVLNQLTSTLKSYNISLLDLAVHELGSIPVDVFQGLNLLGLIVTSAGILEIPPEAFSGLQTSLTALGMPSNNLTTVPSMAIKPLRLLQRLDISDNLIKELLPRAFPTLLGLEQLTLAGNGLRLLHPEAFVRLPNLESLDLARNQLDAAQINERSLRGLHSLKHLSLKSNLLKGPLIPTLITGAKGLISLDLSENAITAISRGALGLCPDLRELDLSHNQIDVIEDHAFVNLSELRDLKLSHNRVVAVSGWSLAHLSRLEHLAMADNALRAVTADLLHQLTHLTTLDLAANDISLLQPHVFNNTLHLQHITLEDNPLHCDCNLAWLGAWLRSHSTLHSEERAGAVCATPIILENAPVNMQNNSNFICFFRGTFLNIHQKYLKN</sequence>
<dbReference type="Gene3D" id="3.80.10.10">
    <property type="entry name" value="Ribonuclease Inhibitor"/>
    <property type="match status" value="2"/>
</dbReference>
<evidence type="ECO:0000313" key="6">
    <source>
        <dbReference type="EMBL" id="CAL4109853.1"/>
    </source>
</evidence>
<dbReference type="InterPro" id="IPR000483">
    <property type="entry name" value="Cys-rich_flank_reg_C"/>
</dbReference>
<gene>
    <name evidence="6" type="ORF">MNOR_LOCUS19212</name>
</gene>
<dbReference type="Pfam" id="PF13516">
    <property type="entry name" value="LRR_6"/>
    <property type="match status" value="1"/>
</dbReference>
<comment type="caution">
    <text evidence="6">The sequence shown here is derived from an EMBL/GenBank/DDBJ whole genome shotgun (WGS) entry which is preliminary data.</text>
</comment>
<dbReference type="InterPro" id="IPR032675">
    <property type="entry name" value="LRR_dom_sf"/>
</dbReference>
<feature type="non-terminal residue" evidence="6">
    <location>
        <position position="458"/>
    </location>
</feature>
<dbReference type="InterPro" id="IPR050333">
    <property type="entry name" value="SLRP"/>
</dbReference>
<evidence type="ECO:0000256" key="1">
    <source>
        <dbReference type="ARBA" id="ARBA00022614"/>
    </source>
</evidence>
<dbReference type="SMART" id="SM00369">
    <property type="entry name" value="LRR_TYP"/>
    <property type="match status" value="9"/>
</dbReference>
<feature type="domain" description="LRRCT" evidence="5">
    <location>
        <begin position="390"/>
        <end position="443"/>
    </location>
</feature>
<keyword evidence="2" id="KW-0732">Signal</keyword>
<keyword evidence="1" id="KW-0433">Leucine-rich repeat</keyword>
<dbReference type="PANTHER" id="PTHR45712">
    <property type="entry name" value="AGAP008170-PA"/>
    <property type="match status" value="1"/>
</dbReference>
<evidence type="ECO:0000256" key="4">
    <source>
        <dbReference type="SAM" id="MobiDB-lite"/>
    </source>
</evidence>
<evidence type="ECO:0000256" key="3">
    <source>
        <dbReference type="ARBA" id="ARBA00022737"/>
    </source>
</evidence>
<name>A0AAV2R123_MEGNR</name>
<dbReference type="InterPro" id="IPR001611">
    <property type="entry name" value="Leu-rich_rpt"/>
</dbReference>
<evidence type="ECO:0000256" key="2">
    <source>
        <dbReference type="ARBA" id="ARBA00022729"/>
    </source>
</evidence>
<dbReference type="InterPro" id="IPR003591">
    <property type="entry name" value="Leu-rich_rpt_typical-subtyp"/>
</dbReference>
<evidence type="ECO:0000259" key="5">
    <source>
        <dbReference type="SMART" id="SM00082"/>
    </source>
</evidence>
<dbReference type="FunFam" id="3.80.10.10:FF:001360">
    <property type="entry name" value="Uncharacterized protein"/>
    <property type="match status" value="1"/>
</dbReference>
<dbReference type="AlphaFoldDB" id="A0AAV2R123"/>
<dbReference type="PANTHER" id="PTHR45712:SF22">
    <property type="entry name" value="INSULIN-LIKE GROWTH FACTOR-BINDING PROTEIN COMPLEX ACID LABILE SUBUNIT"/>
    <property type="match status" value="1"/>
</dbReference>
<accession>A0AAV2R123</accession>
<feature type="region of interest" description="Disordered" evidence="4">
    <location>
        <begin position="1"/>
        <end position="31"/>
    </location>
</feature>
<dbReference type="SMART" id="SM00082">
    <property type="entry name" value="LRRCT"/>
    <property type="match status" value="1"/>
</dbReference>
<dbReference type="SUPFAM" id="SSF52058">
    <property type="entry name" value="L domain-like"/>
    <property type="match status" value="1"/>
</dbReference>
<dbReference type="Proteomes" id="UP001497623">
    <property type="component" value="Unassembled WGS sequence"/>
</dbReference>
<organism evidence="6 7">
    <name type="scientific">Meganyctiphanes norvegica</name>
    <name type="common">Northern krill</name>
    <name type="synonym">Thysanopoda norvegica</name>
    <dbReference type="NCBI Taxonomy" id="48144"/>
    <lineage>
        <taxon>Eukaryota</taxon>
        <taxon>Metazoa</taxon>
        <taxon>Ecdysozoa</taxon>
        <taxon>Arthropoda</taxon>
        <taxon>Crustacea</taxon>
        <taxon>Multicrustacea</taxon>
        <taxon>Malacostraca</taxon>
        <taxon>Eumalacostraca</taxon>
        <taxon>Eucarida</taxon>
        <taxon>Euphausiacea</taxon>
        <taxon>Euphausiidae</taxon>
        <taxon>Meganyctiphanes</taxon>
    </lineage>
</organism>
<proteinExistence type="predicted"/>
<dbReference type="Pfam" id="PF13855">
    <property type="entry name" value="LRR_8"/>
    <property type="match status" value="2"/>
</dbReference>
<keyword evidence="3" id="KW-0677">Repeat</keyword>
<dbReference type="EMBL" id="CAXKWB010014151">
    <property type="protein sequence ID" value="CAL4109853.1"/>
    <property type="molecule type" value="Genomic_DNA"/>
</dbReference>
<evidence type="ECO:0000313" key="7">
    <source>
        <dbReference type="Proteomes" id="UP001497623"/>
    </source>
</evidence>